<dbReference type="EMBL" id="CM046398">
    <property type="protein sequence ID" value="KAI8533140.1"/>
    <property type="molecule type" value="Genomic_DNA"/>
</dbReference>
<evidence type="ECO:0000313" key="1">
    <source>
        <dbReference type="EMBL" id="KAI8533140.1"/>
    </source>
</evidence>
<reference evidence="1" key="1">
    <citation type="submission" date="2022-02" db="EMBL/GenBank/DDBJ databases">
        <title>Plant Genome Project.</title>
        <authorList>
            <person name="Zhang R.-G."/>
        </authorList>
    </citation>
    <scope>NUCLEOTIDE SEQUENCE</scope>
    <source>
        <strain evidence="1">AT1</strain>
    </source>
</reference>
<sequence length="274" mass="29789">MHLVAGVLEAAKLWPICRTVSDAVYVLDAIVGYDPYDAMATKKASSYVPKGGYVQFLKADGLRGKRLGITADPLFGFPNISGFSQLFEQSFHKLRQGGAILVDHPEVPIPEAIVSELIALHAEFKLSLNAYLKDLVSSPVRSLADVIAFNKKFSGLEKLREYGQDILLEAEKTNGISGLEKQALRNLTRASKVGFEKLMRKNKLDALVTPLAFVAPVLAAAGYPAINVPAGYDDDGVPYGICFGGLRGSEPKLIEIAYGFEQATKFRKPPSFKP</sequence>
<name>A0ACC0LWN7_RHOML</name>
<keyword evidence="2" id="KW-1185">Reference proteome</keyword>
<proteinExistence type="predicted"/>
<comment type="caution">
    <text evidence="1">The sequence shown here is derived from an EMBL/GenBank/DDBJ whole genome shotgun (WGS) entry which is preliminary data.</text>
</comment>
<gene>
    <name evidence="1" type="ORF">RHMOL_Rhmol11G0273100</name>
</gene>
<dbReference type="Proteomes" id="UP001062846">
    <property type="component" value="Chromosome 11"/>
</dbReference>
<organism evidence="1 2">
    <name type="scientific">Rhododendron molle</name>
    <name type="common">Chinese azalea</name>
    <name type="synonym">Azalea mollis</name>
    <dbReference type="NCBI Taxonomy" id="49168"/>
    <lineage>
        <taxon>Eukaryota</taxon>
        <taxon>Viridiplantae</taxon>
        <taxon>Streptophyta</taxon>
        <taxon>Embryophyta</taxon>
        <taxon>Tracheophyta</taxon>
        <taxon>Spermatophyta</taxon>
        <taxon>Magnoliopsida</taxon>
        <taxon>eudicotyledons</taxon>
        <taxon>Gunneridae</taxon>
        <taxon>Pentapetalae</taxon>
        <taxon>asterids</taxon>
        <taxon>Ericales</taxon>
        <taxon>Ericaceae</taxon>
        <taxon>Ericoideae</taxon>
        <taxon>Rhodoreae</taxon>
        <taxon>Rhododendron</taxon>
    </lineage>
</organism>
<evidence type="ECO:0000313" key="2">
    <source>
        <dbReference type="Proteomes" id="UP001062846"/>
    </source>
</evidence>
<accession>A0ACC0LWN7</accession>
<protein>
    <submittedName>
        <fullName evidence="1">Uncharacterized protein</fullName>
    </submittedName>
</protein>